<dbReference type="PANTHER" id="PTHR22601">
    <property type="entry name" value="ISP4 LIKE PROTEIN"/>
    <property type="match status" value="1"/>
</dbReference>
<gene>
    <name evidence="9" type="ORF">ATEIFO6365_0007033100</name>
</gene>
<dbReference type="InterPro" id="IPR021858">
    <property type="entry name" value="Fun_TF"/>
</dbReference>
<keyword evidence="3" id="KW-0813">Transport</keyword>
<dbReference type="Pfam" id="PF03169">
    <property type="entry name" value="OPT"/>
    <property type="match status" value="1"/>
</dbReference>
<sequence length="1284" mass="143272">MTQNTPGHLQNADVEECPGDPSLREDIVQKKPLTAEDALEIAIGESQNIEYTIDSDNSPYLEVRANVPNTDDPSLPINTFRMWFLGVVFTLVGTGVNQFFSMRYPSVTITSLVAQLISYPVGCFFAKALPIMKIRIFGRDIHINPDHHFNVKEHAVITIMSNLSFNQSWASAIIQAQKVYLKMETPVGYQILLALSMQMFGLGLAGLSYRYIIEPPHMIWPSTLANAALFQTLHTGANPIADGWRISRYRFFLYVFVGSFCWYWLPGYIFTGLSTFAFICWAAPTNKVLNNLFGMTTGLGYLPITFDWSQIAYNTSPLVIPFWAQANVFSGWFFVYAVAAPILYYTNTWFTAYLPLTSSDAYDNTGNLYNSSRILDDTGTFNEEKYKAYSPIFLPVTFALSYGVGFAVLSCLLTHVALNHSKDILETFRGQNKKDIHARLLSRYPDVPWWWYLALTVIVVAVAILTQYVWHTGLPFWGLFITLALAALYVIPVGTVYAVANLNANVLTVLGEIVSGYLLKGKPLVLLIFKFYAYTGLSQAMYYGADMKLGLYMKIPRRTLFVAQLIACILGTLTQNGVLLWMLGNVKDVCSNDQADNFTCPQGRVNYNSAVFWGAIGPARLYNIGQRYSGLLHMFWIGALLPILTFFLKKKYPNNRFLNAVHWPIFFAGTGNLPPATGINYSTAFVVSLIFNKIIKDRRPNWWAKYNYVLSAALDSGVAVSAVVIFFALVFPGVSLSWWGNTVSSGTVDMLKWESEFVSRGLAFGRAGVWNKSRGAAGPQSMGKSGTGYSDSHLLDDQEWCDVPLVEPWGFVNSGVSTFEQPNQVNIACDELNGLVVRRREPVLSRELLADPGSPLVLDVVDYQNAFQHVQQLQGPSASLSLFPNIPPTDHRGLFDYYLQHVCPRTTPSSRASSPFASVILPFCLSASPTLFHAIQALGACHWSRFNPDYGTVALRFKSQALKGLRYRLSSEGSLSYSQDPEVLVVMMMLCLYEIVDNCDQRWTVHLKGAKDLIRFKRQRQLEPSRATDSDPVSSFAERFFAFQDVMGRTACGEEVLFGSDYWQEHEGRVDLWMGCSPELVSILSSITELSRTRRRLSSDSARASFSLRAASLTRKLEGLVQEIDDDDDEALQSAAELKRLAAVLYLHCALYGASPGTPLVVNYVRRILRIVSDLLDSGSLVSMTWPVFVAAVELDPVHDELWSEPGDQSPVVYGRPLVLRALAAMAESSVSNVARTRAVIVKVWQARDNDMLKGSPVETSNDPTSCNDWEWYVAPISTAMSLA</sequence>
<keyword evidence="6" id="KW-0653">Protein transport</keyword>
<name>A0A5M3Z8C3_ASPTE</name>
<evidence type="ECO:0000256" key="4">
    <source>
        <dbReference type="ARBA" id="ARBA00022692"/>
    </source>
</evidence>
<dbReference type="VEuPathDB" id="FungiDB:ATEG_05949"/>
<dbReference type="InterPro" id="IPR004648">
    <property type="entry name" value="Oligpept_transpt"/>
</dbReference>
<dbReference type="GO" id="GO:0015031">
    <property type="term" value="P:protein transport"/>
    <property type="evidence" value="ECO:0007669"/>
    <property type="project" value="UniProtKB-KW"/>
</dbReference>
<evidence type="ECO:0000256" key="6">
    <source>
        <dbReference type="ARBA" id="ARBA00022927"/>
    </source>
</evidence>
<keyword evidence="5" id="KW-0571">Peptide transport</keyword>
<comment type="similarity">
    <text evidence="2">Belongs to the oligopeptide OPT transporter family.</text>
</comment>
<dbReference type="Proteomes" id="UP000452235">
    <property type="component" value="Unassembled WGS sequence"/>
</dbReference>
<evidence type="ECO:0000256" key="5">
    <source>
        <dbReference type="ARBA" id="ARBA00022856"/>
    </source>
</evidence>
<dbReference type="Pfam" id="PF11951">
    <property type="entry name" value="Fungal_trans_2"/>
    <property type="match status" value="1"/>
</dbReference>
<evidence type="ECO:0000256" key="1">
    <source>
        <dbReference type="ARBA" id="ARBA00004141"/>
    </source>
</evidence>
<keyword evidence="8" id="KW-0472">Membrane</keyword>
<dbReference type="GO" id="GO:0016020">
    <property type="term" value="C:membrane"/>
    <property type="evidence" value="ECO:0007669"/>
    <property type="project" value="UniProtKB-SubCell"/>
</dbReference>
<dbReference type="NCBIfam" id="TIGR00728">
    <property type="entry name" value="OPT_sfam"/>
    <property type="match status" value="1"/>
</dbReference>
<dbReference type="EMBL" id="BLJY01000007">
    <property type="protein sequence ID" value="GFF17782.1"/>
    <property type="molecule type" value="Genomic_DNA"/>
</dbReference>
<comment type="subcellular location">
    <subcellularLocation>
        <location evidence="1">Membrane</location>
        <topology evidence="1">Multi-pass membrane protein</topology>
    </subcellularLocation>
</comment>
<keyword evidence="10" id="KW-1185">Reference proteome</keyword>
<dbReference type="OrthoDB" id="9986677at2759"/>
<dbReference type="GO" id="GO:0035673">
    <property type="term" value="F:oligopeptide transmembrane transporter activity"/>
    <property type="evidence" value="ECO:0007669"/>
    <property type="project" value="InterPro"/>
</dbReference>
<evidence type="ECO:0000256" key="2">
    <source>
        <dbReference type="ARBA" id="ARBA00008807"/>
    </source>
</evidence>
<evidence type="ECO:0000313" key="9">
    <source>
        <dbReference type="EMBL" id="GFF17782.1"/>
    </source>
</evidence>
<protein>
    <submittedName>
        <fullName evidence="9">Small oligopeptide transporter, OPT family</fullName>
    </submittedName>
</protein>
<dbReference type="InterPro" id="IPR004813">
    <property type="entry name" value="OPT"/>
</dbReference>
<proteinExistence type="inferred from homology"/>
<accession>A0A5M3Z8C3</accession>
<evidence type="ECO:0000313" key="10">
    <source>
        <dbReference type="Proteomes" id="UP000452235"/>
    </source>
</evidence>
<keyword evidence="4" id="KW-0812">Transmembrane</keyword>
<evidence type="ECO:0000256" key="8">
    <source>
        <dbReference type="ARBA" id="ARBA00023136"/>
    </source>
</evidence>
<dbReference type="VEuPathDB" id="FungiDB:ATEG_05950"/>
<comment type="caution">
    <text evidence="9">The sequence shown here is derived from an EMBL/GenBank/DDBJ whole genome shotgun (WGS) entry which is preliminary data.</text>
</comment>
<organism evidence="9 10">
    <name type="scientific">Aspergillus terreus</name>
    <dbReference type="NCBI Taxonomy" id="33178"/>
    <lineage>
        <taxon>Eukaryota</taxon>
        <taxon>Fungi</taxon>
        <taxon>Dikarya</taxon>
        <taxon>Ascomycota</taxon>
        <taxon>Pezizomycotina</taxon>
        <taxon>Eurotiomycetes</taxon>
        <taxon>Eurotiomycetidae</taxon>
        <taxon>Eurotiales</taxon>
        <taxon>Aspergillaceae</taxon>
        <taxon>Aspergillus</taxon>
        <taxon>Aspergillus subgen. Circumdati</taxon>
    </lineage>
</organism>
<dbReference type="NCBIfam" id="TIGR00727">
    <property type="entry name" value="ISP4_OPT"/>
    <property type="match status" value="1"/>
</dbReference>
<keyword evidence="7" id="KW-1133">Transmembrane helix</keyword>
<evidence type="ECO:0000256" key="3">
    <source>
        <dbReference type="ARBA" id="ARBA00022448"/>
    </source>
</evidence>
<evidence type="ECO:0000256" key="7">
    <source>
        <dbReference type="ARBA" id="ARBA00022989"/>
    </source>
</evidence>
<reference evidence="9 10" key="1">
    <citation type="submission" date="2020-01" db="EMBL/GenBank/DDBJ databases">
        <title>Aspergillus terreus IFO 6365 whole genome shotgun sequence.</title>
        <authorList>
            <person name="Kanamasa S."/>
            <person name="Takahashi H."/>
        </authorList>
    </citation>
    <scope>NUCLEOTIDE SEQUENCE [LARGE SCALE GENOMIC DNA]</scope>
    <source>
        <strain evidence="9 10">IFO 6365</strain>
    </source>
</reference>